<dbReference type="GO" id="GO:0008168">
    <property type="term" value="F:methyltransferase activity"/>
    <property type="evidence" value="ECO:0007669"/>
    <property type="project" value="UniProtKB-KW"/>
</dbReference>
<evidence type="ECO:0000256" key="5">
    <source>
        <dbReference type="ARBA" id="ARBA00022490"/>
    </source>
</evidence>
<dbReference type="EMBL" id="BAAAQX010000043">
    <property type="protein sequence ID" value="GAA2214739.1"/>
    <property type="molecule type" value="Genomic_DNA"/>
</dbReference>
<dbReference type="Gene3D" id="3.40.50.150">
    <property type="entry name" value="Vaccinia Virus protein VP39"/>
    <property type="match status" value="1"/>
</dbReference>
<dbReference type="SUPFAM" id="SSF53335">
    <property type="entry name" value="S-adenosyl-L-methionine-dependent methyltransferases"/>
    <property type="match status" value="1"/>
</dbReference>
<dbReference type="InterPro" id="IPR000682">
    <property type="entry name" value="PCMT"/>
</dbReference>
<comment type="subcellular location">
    <subcellularLocation>
        <location evidence="1">Cytoplasm</location>
    </subcellularLocation>
</comment>
<evidence type="ECO:0000256" key="1">
    <source>
        <dbReference type="ARBA" id="ARBA00004496"/>
    </source>
</evidence>
<proteinExistence type="inferred from homology"/>
<dbReference type="GO" id="GO:0032259">
    <property type="term" value="P:methylation"/>
    <property type="evidence" value="ECO:0007669"/>
    <property type="project" value="UniProtKB-KW"/>
</dbReference>
<keyword evidence="13" id="KW-1185">Reference proteome</keyword>
<dbReference type="InterPro" id="IPR026448">
    <property type="entry name" value="Methyltr_grasp"/>
</dbReference>
<evidence type="ECO:0000256" key="10">
    <source>
        <dbReference type="ARBA" id="ARBA00031323"/>
    </source>
</evidence>
<dbReference type="Proteomes" id="UP001499843">
    <property type="component" value="Unassembled WGS sequence"/>
</dbReference>
<accession>A0ABN3CZ22</accession>
<reference evidence="12 13" key="1">
    <citation type="journal article" date="2019" name="Int. J. Syst. Evol. Microbiol.">
        <title>The Global Catalogue of Microorganisms (GCM) 10K type strain sequencing project: providing services to taxonomists for standard genome sequencing and annotation.</title>
        <authorList>
            <consortium name="The Broad Institute Genomics Platform"/>
            <consortium name="The Broad Institute Genome Sequencing Center for Infectious Disease"/>
            <person name="Wu L."/>
            <person name="Ma J."/>
        </authorList>
    </citation>
    <scope>NUCLEOTIDE SEQUENCE [LARGE SCALE GENOMIC DNA]</scope>
    <source>
        <strain evidence="12 13">JCM 16114</strain>
    </source>
</reference>
<evidence type="ECO:0000256" key="6">
    <source>
        <dbReference type="ARBA" id="ARBA00022603"/>
    </source>
</evidence>
<dbReference type="CDD" id="cd02440">
    <property type="entry name" value="AdoMet_MTases"/>
    <property type="match status" value="1"/>
</dbReference>
<gene>
    <name evidence="12" type="ORF">GCM10009850_102040</name>
</gene>
<evidence type="ECO:0000256" key="11">
    <source>
        <dbReference type="ARBA" id="ARBA00031350"/>
    </source>
</evidence>
<evidence type="ECO:0000256" key="9">
    <source>
        <dbReference type="ARBA" id="ARBA00030757"/>
    </source>
</evidence>
<dbReference type="PANTHER" id="PTHR11579">
    <property type="entry name" value="PROTEIN-L-ISOASPARTATE O-METHYLTRANSFERASE"/>
    <property type="match status" value="1"/>
</dbReference>
<name>A0ABN3CZ22_9ACTN</name>
<comment type="caution">
    <text evidence="12">The sequence shown here is derived from an EMBL/GenBank/DDBJ whole genome shotgun (WGS) entry which is preliminary data.</text>
</comment>
<keyword evidence="5" id="KW-0963">Cytoplasm</keyword>
<comment type="similarity">
    <text evidence="2">Belongs to the methyltransferase superfamily. L-isoaspartyl/D-aspartyl protein methyltransferase family.</text>
</comment>
<dbReference type="EC" id="2.1.1.77" evidence="3"/>
<evidence type="ECO:0000313" key="13">
    <source>
        <dbReference type="Proteomes" id="UP001499843"/>
    </source>
</evidence>
<evidence type="ECO:0000256" key="4">
    <source>
        <dbReference type="ARBA" id="ARBA00013346"/>
    </source>
</evidence>
<evidence type="ECO:0000256" key="7">
    <source>
        <dbReference type="ARBA" id="ARBA00022679"/>
    </source>
</evidence>
<dbReference type="InterPro" id="IPR029063">
    <property type="entry name" value="SAM-dependent_MTases_sf"/>
</dbReference>
<keyword evidence="8" id="KW-0949">S-adenosyl-L-methionine</keyword>
<dbReference type="Pfam" id="PF01135">
    <property type="entry name" value="PCMT"/>
    <property type="match status" value="1"/>
</dbReference>
<keyword evidence="6 12" id="KW-0489">Methyltransferase</keyword>
<dbReference type="PANTHER" id="PTHR11579:SF0">
    <property type="entry name" value="PROTEIN-L-ISOASPARTATE(D-ASPARTATE) O-METHYLTRANSFERASE"/>
    <property type="match status" value="1"/>
</dbReference>
<evidence type="ECO:0000256" key="2">
    <source>
        <dbReference type="ARBA" id="ARBA00005369"/>
    </source>
</evidence>
<sequence>MPIASLLEGATSSVKRFEDGPGAWALAERLADELVKSGDISDPAWREAFASVPRHVLVPHFAYLVDTPQGSRYDLVSSLDPDQHAEWLNGVYANETLLTQVEGRPVEEIFAGGSGFGRHSSSSTQPGLMAWMLETADLREGQRVLEIGTGTGYNAALLSRRLGAGQVTSIDIDAQLTGRARERLATIGLHPTIVTADGRAGYAPNALYDRVLATCGLGYVPPAWIEQTRSGGLILTNVTGGLGGAMLLARVGEGNIAQGRFMERWAGFMPSRHTTAHEESFADTSTVTRTRIDPDLLGDAAFAFLAQLYLPQARRYWTTDLDGQDASGVKTPDGSWARVAEQPDADGSRRVEMGGRRRLWDRVEEAHAVWENEGRPGWVHFAFEASPDGQTVSLGDRRWQIPMEEIA</sequence>
<evidence type="ECO:0000313" key="12">
    <source>
        <dbReference type="EMBL" id="GAA2214739.1"/>
    </source>
</evidence>
<evidence type="ECO:0000256" key="3">
    <source>
        <dbReference type="ARBA" id="ARBA00011890"/>
    </source>
</evidence>
<dbReference type="NCBIfam" id="TIGR04188">
    <property type="entry name" value="methyltr_grsp"/>
    <property type="match status" value="1"/>
</dbReference>
<keyword evidence="7" id="KW-0808">Transferase</keyword>
<protein>
    <recommendedName>
        <fullName evidence="4">Protein-L-isoaspartate O-methyltransferase</fullName>
        <ecNumber evidence="3">2.1.1.77</ecNumber>
    </recommendedName>
    <alternativeName>
        <fullName evidence="11">L-isoaspartyl protein carboxyl methyltransferase</fullName>
    </alternativeName>
    <alternativeName>
        <fullName evidence="9">Protein L-isoaspartyl methyltransferase</fullName>
    </alternativeName>
    <alternativeName>
        <fullName evidence="10">Protein-beta-aspartate methyltransferase</fullName>
    </alternativeName>
</protein>
<organism evidence="12 13">
    <name type="scientific">Nonomuraea monospora</name>
    <dbReference type="NCBI Taxonomy" id="568818"/>
    <lineage>
        <taxon>Bacteria</taxon>
        <taxon>Bacillati</taxon>
        <taxon>Actinomycetota</taxon>
        <taxon>Actinomycetes</taxon>
        <taxon>Streptosporangiales</taxon>
        <taxon>Streptosporangiaceae</taxon>
        <taxon>Nonomuraea</taxon>
    </lineage>
</organism>
<evidence type="ECO:0000256" key="8">
    <source>
        <dbReference type="ARBA" id="ARBA00022691"/>
    </source>
</evidence>
<dbReference type="RefSeq" id="WP_344492859.1">
    <property type="nucleotide sequence ID" value="NZ_BAAAQX010000043.1"/>
</dbReference>